<dbReference type="InterPro" id="IPR000380">
    <property type="entry name" value="Topo_IA"/>
</dbReference>
<gene>
    <name evidence="10" type="primary">topA</name>
    <name evidence="13" type="ORF">A3H61_05190</name>
</gene>
<dbReference type="InterPro" id="IPR013497">
    <property type="entry name" value="Topo_IA_cen"/>
</dbReference>
<evidence type="ECO:0000256" key="6">
    <source>
        <dbReference type="ARBA" id="ARBA00022842"/>
    </source>
</evidence>
<dbReference type="EC" id="5.6.2.1" evidence="10"/>
<dbReference type="PRINTS" id="PR00417">
    <property type="entry name" value="PRTPISMRASEI"/>
</dbReference>
<evidence type="ECO:0000259" key="12">
    <source>
        <dbReference type="PROSITE" id="PS52039"/>
    </source>
</evidence>
<comment type="similarity">
    <text evidence="2 10">Belongs to the type IA topoisomerase family.</text>
</comment>
<proteinExistence type="inferred from homology"/>
<reference evidence="13 14" key="1">
    <citation type="journal article" date="2016" name="Nat. Commun.">
        <title>Thousands of microbial genomes shed light on interconnected biogeochemical processes in an aquifer system.</title>
        <authorList>
            <person name="Anantharaman K."/>
            <person name="Brown C.T."/>
            <person name="Hug L.A."/>
            <person name="Sharon I."/>
            <person name="Castelle C.J."/>
            <person name="Probst A.J."/>
            <person name="Thomas B.C."/>
            <person name="Singh A."/>
            <person name="Wilkins M.J."/>
            <person name="Karaoz U."/>
            <person name="Brodie E.L."/>
            <person name="Williams K.H."/>
            <person name="Hubbard S.S."/>
            <person name="Banfield J.F."/>
        </authorList>
    </citation>
    <scope>NUCLEOTIDE SEQUENCE [LARGE SCALE GENOMIC DNA]</scope>
</reference>
<dbReference type="SMART" id="SM00436">
    <property type="entry name" value="TOP1Bc"/>
    <property type="match status" value="1"/>
</dbReference>
<protein>
    <recommendedName>
        <fullName evidence="10">DNA topoisomerase 1</fullName>
        <ecNumber evidence="10">5.6.2.1</ecNumber>
    </recommendedName>
    <alternativeName>
        <fullName evidence="10">DNA topoisomerase I</fullName>
    </alternativeName>
</protein>
<dbReference type="Gene3D" id="1.10.460.10">
    <property type="entry name" value="Topoisomerase I, domain 2"/>
    <property type="match status" value="1"/>
</dbReference>
<dbReference type="PROSITE" id="PS52039">
    <property type="entry name" value="TOPO_IA_2"/>
    <property type="match status" value="1"/>
</dbReference>
<dbReference type="CDD" id="cd03363">
    <property type="entry name" value="TOPRIM_TopoIA_TopoI"/>
    <property type="match status" value="1"/>
</dbReference>
<dbReference type="Pfam" id="PF01751">
    <property type="entry name" value="Toprim"/>
    <property type="match status" value="1"/>
</dbReference>
<dbReference type="CDD" id="cd00186">
    <property type="entry name" value="TOP1Ac"/>
    <property type="match status" value="1"/>
</dbReference>
<evidence type="ECO:0000259" key="11">
    <source>
        <dbReference type="PROSITE" id="PS50880"/>
    </source>
</evidence>
<dbReference type="InterPro" id="IPR003601">
    <property type="entry name" value="Topo_IA_2"/>
</dbReference>
<evidence type="ECO:0000313" key="13">
    <source>
        <dbReference type="EMBL" id="OGY72745.1"/>
    </source>
</evidence>
<feature type="site" description="Interaction with DNA" evidence="10">
    <location>
        <position position="153"/>
    </location>
</feature>
<feature type="active site" description="O-(5'-phospho-DNA)-tyrosine intermediate" evidence="10">
    <location>
        <position position="304"/>
    </location>
</feature>
<evidence type="ECO:0000313" key="14">
    <source>
        <dbReference type="Proteomes" id="UP000178315"/>
    </source>
</evidence>
<accession>A0A1G2A7T8</accession>
<comment type="subunit">
    <text evidence="10">Monomer.</text>
</comment>
<sequence length="709" mass="81056">MKKLLIVESPTKAKTIAHFLPSGYSVESSFGHVRDLPKTRLGIDVDHDFAPTYLVPKKAKEHVQKLIEKAKKADTIYFATDGDREGEAIAWHISELLKIKGNEKRIIFHEITKDAILEAIENPREINHDLVDAQQARRILDRIVGYKLSPLLWKKVARGLSAGRVQSVAVRLIVEREREIRAFKQQEYWTITGLFAKINSENATEFPASLIEYQSKKLEKFDISKKEKADEITEELKKLSYKVHDVSEREVRKNPLPPYRTSTLQQDAHNRLGFSSKQTMMLAQQLYEGVHLGNHRGATGLITYMRTDSTTLANKFIVQAKNYLEERFGNSYSFTKPRVFKNKAKGAQEAHEAIRPTDIALEPDAIKEHLDPRQYRLYTLIWQRALGSLMPSAIMKSTAIDIIGNEGSALFRATGNRIVFDGFLKIYPAKVEEVELPKVSKQEPINLSNVEPKQHFTEPPPRYNDASLVKELEKRGIGRPSTYAPTIETVVNRRYVERDEEKRFCPTEMGELVNNLLEKHFPNIVDYNFTAEMEENLDAIAEKHVPWTSVVSDFYGPFAKQLKIKYEEIDNKELLETKTDTVCPSCKKHNLIIRMGKFGKFLGCPGFPECAYTEAIADTHGAIENNATPAPICPNCKVAMIRKDGRFGQFFGCPNYPDCKHTERIEHKLNMHCPECETGEIVIKRSRKGKTFYGCNKYPECKYASWKKP</sequence>
<keyword evidence="6" id="KW-0460">Magnesium</keyword>
<feature type="domain" description="Topo IA-type catalytic" evidence="12">
    <location>
        <begin position="127"/>
        <end position="562"/>
    </location>
</feature>
<dbReference type="GO" id="GO:0003917">
    <property type="term" value="F:DNA topoisomerase type I (single strand cut, ATP-independent) activity"/>
    <property type="evidence" value="ECO:0007669"/>
    <property type="project" value="UniProtKB-UniRule"/>
</dbReference>
<dbReference type="InterPro" id="IPR003602">
    <property type="entry name" value="Topo_IA_DNA-bd_dom"/>
</dbReference>
<dbReference type="InterPro" id="IPR028612">
    <property type="entry name" value="Topoisom_1_IA"/>
</dbReference>
<dbReference type="Gene3D" id="1.10.290.10">
    <property type="entry name" value="Topoisomerase I, domain 4"/>
    <property type="match status" value="1"/>
</dbReference>
<dbReference type="GO" id="GO:0005694">
    <property type="term" value="C:chromosome"/>
    <property type="evidence" value="ECO:0007669"/>
    <property type="project" value="InterPro"/>
</dbReference>
<dbReference type="InterPro" id="IPR023405">
    <property type="entry name" value="Topo_IA_core_domain"/>
</dbReference>
<dbReference type="Pfam" id="PF01131">
    <property type="entry name" value="Topoisom_bac"/>
    <property type="match status" value="1"/>
</dbReference>
<dbReference type="PANTHER" id="PTHR42785:SF1">
    <property type="entry name" value="DNA TOPOISOMERASE"/>
    <property type="match status" value="1"/>
</dbReference>
<dbReference type="Pfam" id="PF01396">
    <property type="entry name" value="Zn_ribbon_Top1"/>
    <property type="match status" value="3"/>
</dbReference>
<dbReference type="InterPro" id="IPR013825">
    <property type="entry name" value="Topo_IA_cen_sub2"/>
</dbReference>
<dbReference type="HAMAP" id="MF_00952">
    <property type="entry name" value="Topoisom_1_prok"/>
    <property type="match status" value="1"/>
</dbReference>
<dbReference type="InterPro" id="IPR005733">
    <property type="entry name" value="TopoI_bac-type"/>
</dbReference>
<dbReference type="SUPFAM" id="SSF56712">
    <property type="entry name" value="Prokaryotic type I DNA topoisomerase"/>
    <property type="match status" value="1"/>
</dbReference>
<keyword evidence="4" id="KW-0863">Zinc-finger</keyword>
<evidence type="ECO:0000256" key="9">
    <source>
        <dbReference type="ARBA" id="ARBA00023235"/>
    </source>
</evidence>
<dbReference type="InterPro" id="IPR006171">
    <property type="entry name" value="TOPRIM_dom"/>
</dbReference>
<keyword evidence="3" id="KW-0479">Metal-binding</keyword>
<feature type="site" description="Interaction with DNA" evidence="10">
    <location>
        <position position="146"/>
    </location>
</feature>
<feature type="site" description="Interaction with DNA" evidence="10">
    <location>
        <position position="306"/>
    </location>
</feature>
<dbReference type="InterPro" id="IPR013824">
    <property type="entry name" value="Topo_IA_cen_sub1"/>
</dbReference>
<keyword evidence="5" id="KW-0862">Zinc</keyword>
<keyword evidence="7 10" id="KW-0799">Topoisomerase</keyword>
<dbReference type="Gene3D" id="3.30.65.10">
    <property type="entry name" value="Bacterial Topoisomerase I, domain 1"/>
    <property type="match status" value="3"/>
</dbReference>
<evidence type="ECO:0000256" key="5">
    <source>
        <dbReference type="ARBA" id="ARBA00022833"/>
    </source>
</evidence>
<dbReference type="SMART" id="SM00493">
    <property type="entry name" value="TOPRIM"/>
    <property type="match status" value="1"/>
</dbReference>
<keyword evidence="9 10" id="KW-0413">Isomerase</keyword>
<name>A0A1G2A7T8_9BACT</name>
<dbReference type="InterPro" id="IPR034149">
    <property type="entry name" value="TOPRIM_TopoI"/>
</dbReference>
<dbReference type="SMART" id="SM00437">
    <property type="entry name" value="TOP1Ac"/>
    <property type="match status" value="1"/>
</dbReference>
<dbReference type="AlphaFoldDB" id="A0A1G2A7T8"/>
<dbReference type="GO" id="GO:0003677">
    <property type="term" value="F:DNA binding"/>
    <property type="evidence" value="ECO:0007669"/>
    <property type="project" value="UniProtKB-KW"/>
</dbReference>
<dbReference type="Gene3D" id="2.70.20.10">
    <property type="entry name" value="Topoisomerase I, domain 3"/>
    <property type="match status" value="1"/>
</dbReference>
<dbReference type="InterPro" id="IPR013826">
    <property type="entry name" value="Topo_IA_cen_sub3"/>
</dbReference>
<feature type="domain" description="Toprim" evidence="11">
    <location>
        <begin position="2"/>
        <end position="112"/>
    </location>
</feature>
<evidence type="ECO:0000256" key="3">
    <source>
        <dbReference type="ARBA" id="ARBA00022723"/>
    </source>
</evidence>
<dbReference type="GO" id="GO:0006265">
    <property type="term" value="P:DNA topological change"/>
    <property type="evidence" value="ECO:0007669"/>
    <property type="project" value="UniProtKB-UniRule"/>
</dbReference>
<evidence type="ECO:0000256" key="2">
    <source>
        <dbReference type="ARBA" id="ARBA00009446"/>
    </source>
</evidence>
<feature type="region of interest" description="Interaction with DNA" evidence="10">
    <location>
        <begin position="161"/>
        <end position="166"/>
    </location>
</feature>
<comment type="function">
    <text evidence="10">Releases the supercoiling and torsional tension of DNA, which is introduced during the DNA replication and transcription, by transiently cleaving and rejoining one strand of the DNA duplex. Introduces a single-strand break via transesterification at a target site in duplex DNA. The scissile phosphodiester is attacked by the catalytic tyrosine of the enzyme, resulting in the formation of a DNA-(5'-phosphotyrosyl)-enzyme intermediate and the expulsion of a 3'-OH DNA strand. The free DNA strand then undergoes passage around the unbroken strand, thus removing DNA supercoils. Finally, in the religation step, the DNA 3'-OH attacks the covalent intermediate to expel the active-site tyrosine and restore the DNA phosphodiester backbone.</text>
</comment>
<dbReference type="SUPFAM" id="SSF57783">
    <property type="entry name" value="Zinc beta-ribbon"/>
    <property type="match status" value="2"/>
</dbReference>
<evidence type="ECO:0000256" key="4">
    <source>
        <dbReference type="ARBA" id="ARBA00022771"/>
    </source>
</evidence>
<comment type="catalytic activity">
    <reaction evidence="1 10">
        <text>ATP-independent breakage of single-stranded DNA, followed by passage and rejoining.</text>
        <dbReference type="EC" id="5.6.2.1"/>
    </reaction>
</comment>
<organism evidence="13 14">
    <name type="scientific">Candidatus Jacksonbacteria bacterium RIFCSPLOWO2_02_FULL_44_20</name>
    <dbReference type="NCBI Taxonomy" id="1798460"/>
    <lineage>
        <taxon>Bacteria</taxon>
        <taxon>Candidatus Jacksoniibacteriota</taxon>
    </lineage>
</organism>
<evidence type="ECO:0000256" key="7">
    <source>
        <dbReference type="ARBA" id="ARBA00023029"/>
    </source>
</evidence>
<comment type="caution">
    <text evidence="13">The sequence shown here is derived from an EMBL/GenBank/DDBJ whole genome shotgun (WGS) entry which is preliminary data.</text>
</comment>
<dbReference type="InterPro" id="IPR013498">
    <property type="entry name" value="Topo_IA_Znf"/>
</dbReference>
<dbReference type="Gene3D" id="3.40.50.140">
    <property type="match status" value="1"/>
</dbReference>
<dbReference type="EMBL" id="MHJU01000024">
    <property type="protein sequence ID" value="OGY72745.1"/>
    <property type="molecule type" value="Genomic_DNA"/>
</dbReference>
<feature type="site" description="Interaction with DNA" evidence="10">
    <location>
        <position position="141"/>
    </location>
</feature>
<evidence type="ECO:0000256" key="1">
    <source>
        <dbReference type="ARBA" id="ARBA00000213"/>
    </source>
</evidence>
<evidence type="ECO:0000256" key="10">
    <source>
        <dbReference type="HAMAP-Rule" id="MF_00952"/>
    </source>
</evidence>
<keyword evidence="8 10" id="KW-0238">DNA-binding</keyword>
<feature type="site" description="Interaction with DNA" evidence="10">
    <location>
        <position position="493"/>
    </location>
</feature>
<dbReference type="PANTHER" id="PTHR42785">
    <property type="entry name" value="DNA TOPOISOMERASE, TYPE IA, CORE"/>
    <property type="match status" value="1"/>
</dbReference>
<feature type="site" description="Interaction with DNA" evidence="10">
    <location>
        <position position="138"/>
    </location>
</feature>
<dbReference type="Proteomes" id="UP000178315">
    <property type="component" value="Unassembled WGS sequence"/>
</dbReference>
<feature type="site" description="Interaction with DNA" evidence="10">
    <location>
        <position position="137"/>
    </location>
</feature>
<dbReference type="NCBIfam" id="TIGR01051">
    <property type="entry name" value="topA_bact"/>
    <property type="match status" value="1"/>
</dbReference>
<feature type="site" description="Interaction with DNA" evidence="10">
    <location>
        <position position="32"/>
    </location>
</feature>
<evidence type="ECO:0000256" key="8">
    <source>
        <dbReference type="ARBA" id="ARBA00023125"/>
    </source>
</evidence>
<dbReference type="GO" id="GO:0008270">
    <property type="term" value="F:zinc ion binding"/>
    <property type="evidence" value="ECO:0007669"/>
    <property type="project" value="UniProtKB-KW"/>
</dbReference>
<dbReference type="PROSITE" id="PS50880">
    <property type="entry name" value="TOPRIM"/>
    <property type="match status" value="1"/>
</dbReference>